<comment type="cofactor">
    <cofactor evidence="3">
        <name>Zn(2+)</name>
        <dbReference type="ChEBI" id="CHEBI:29105"/>
    </cofactor>
    <text evidence="3">Binds 1 divalent metal cation per subunit.</text>
</comment>
<feature type="binding site" evidence="3">
    <location>
        <position position="127"/>
    </location>
    <ligand>
        <name>substrate</name>
    </ligand>
</feature>
<feature type="active site" description="Proton donor/acceptor" evidence="2">
    <location>
        <position position="204"/>
    </location>
</feature>
<evidence type="ECO:0000259" key="4">
    <source>
        <dbReference type="Pfam" id="PF08450"/>
    </source>
</evidence>
<evidence type="ECO:0000313" key="6">
    <source>
        <dbReference type="Proteomes" id="UP000016986"/>
    </source>
</evidence>
<keyword evidence="3" id="KW-0862">Zinc</keyword>
<dbReference type="InterPro" id="IPR005511">
    <property type="entry name" value="SMP-30"/>
</dbReference>
<feature type="binding site" evidence="3">
    <location>
        <position position="204"/>
    </location>
    <ligand>
        <name>a divalent metal cation</name>
        <dbReference type="ChEBI" id="CHEBI:60240"/>
    </ligand>
</feature>
<dbReference type="EMBL" id="BATA01000044">
    <property type="protein sequence ID" value="GAD53026.1"/>
    <property type="molecule type" value="Genomic_DNA"/>
</dbReference>
<feature type="domain" description="SMP-30/Gluconolactonase/LRE-like region" evidence="4">
    <location>
        <begin position="22"/>
        <end position="262"/>
    </location>
</feature>
<gene>
    <name evidence="5" type="ORF">MBEHAL_1786</name>
</gene>
<dbReference type="PANTHER" id="PTHR10907">
    <property type="entry name" value="REGUCALCIN"/>
    <property type="match status" value="1"/>
</dbReference>
<dbReference type="GO" id="GO:0004341">
    <property type="term" value="F:gluconolactonase activity"/>
    <property type="evidence" value="ECO:0007669"/>
    <property type="project" value="TreeGrafter"/>
</dbReference>
<dbReference type="InterPro" id="IPR013658">
    <property type="entry name" value="SGL"/>
</dbReference>
<accession>U2YFU8</accession>
<evidence type="ECO:0000256" key="1">
    <source>
        <dbReference type="ARBA" id="ARBA00008853"/>
    </source>
</evidence>
<dbReference type="PRINTS" id="PR01790">
    <property type="entry name" value="SMP30FAMILY"/>
</dbReference>
<feature type="binding site" evidence="3">
    <location>
        <position position="109"/>
    </location>
    <ligand>
        <name>substrate</name>
    </ligand>
</feature>
<keyword evidence="6" id="KW-1185">Reference proteome</keyword>
<dbReference type="OrthoDB" id="341532at2157"/>
<dbReference type="RefSeq" id="WP_020221678.1">
    <property type="nucleotide sequence ID" value="NZ_BANO01000087.1"/>
</dbReference>
<dbReference type="PANTHER" id="PTHR10907:SF47">
    <property type="entry name" value="REGUCALCIN"/>
    <property type="match status" value="1"/>
</dbReference>
<dbReference type="AlphaFoldDB" id="U2YFU8"/>
<feature type="binding site" evidence="3">
    <location>
        <position position="23"/>
    </location>
    <ligand>
        <name>a divalent metal cation</name>
        <dbReference type="ChEBI" id="CHEBI:60240"/>
    </ligand>
</feature>
<sequence>MSETGIDGDAPTRVADTRCVTGEGPVWHPDEGALYWCDIPNGRLYRYDPAIEAHERVLDGSDALGGHTLQTDGSFLLFRGGGRVERFDPERGERETVATIEDAADTRFNDVVADPEGRVYAGTMPTDGRLGRLYRLDPDGSIARVDDRGYDIPNGMGFTPERDAMYVTESDATTVHRFEYDRATGALTGRRPFLDLGDETGVPDGMTVDADGDVWSARWNGGALVRYDAAGAERERVSFPARKVSSVTVGGPDYRDLYVTTAGGDERSVEGDGAGALFRLRAPDGVRGRPPFRSAFRIE</sequence>
<evidence type="ECO:0000256" key="3">
    <source>
        <dbReference type="PIRSR" id="PIRSR605511-2"/>
    </source>
</evidence>
<dbReference type="Pfam" id="PF08450">
    <property type="entry name" value="SGL"/>
    <property type="match status" value="1"/>
</dbReference>
<comment type="caution">
    <text evidence="5">The sequence shown here is derived from an EMBL/GenBank/DDBJ whole genome shotgun (WGS) entry which is preliminary data.</text>
</comment>
<dbReference type="Gene3D" id="2.120.10.30">
    <property type="entry name" value="TolB, C-terminal domain"/>
    <property type="match status" value="1"/>
</dbReference>
<feature type="binding site" evidence="3">
    <location>
        <position position="107"/>
    </location>
    <ligand>
        <name>substrate</name>
    </ligand>
</feature>
<proteinExistence type="inferred from homology"/>
<dbReference type="eggNOG" id="arCOG05370">
    <property type="taxonomic scope" value="Archaea"/>
</dbReference>
<dbReference type="InterPro" id="IPR011042">
    <property type="entry name" value="6-blade_b-propeller_TolB-like"/>
</dbReference>
<organism evidence="5 6">
    <name type="scientific">Halarchaeum acidiphilum MH1-52-1</name>
    <dbReference type="NCBI Taxonomy" id="1261545"/>
    <lineage>
        <taxon>Archaea</taxon>
        <taxon>Methanobacteriati</taxon>
        <taxon>Methanobacteriota</taxon>
        <taxon>Stenosarchaea group</taxon>
        <taxon>Halobacteria</taxon>
        <taxon>Halobacteriales</taxon>
        <taxon>Halobacteriaceae</taxon>
    </lineage>
</organism>
<evidence type="ECO:0000313" key="5">
    <source>
        <dbReference type="EMBL" id="GAD53026.1"/>
    </source>
</evidence>
<name>U2YFU8_9EURY</name>
<dbReference type="SUPFAM" id="SSF63829">
    <property type="entry name" value="Calcium-dependent phosphotriesterase"/>
    <property type="match status" value="1"/>
</dbReference>
<evidence type="ECO:0000256" key="2">
    <source>
        <dbReference type="PIRSR" id="PIRSR605511-1"/>
    </source>
</evidence>
<dbReference type="GO" id="GO:0019853">
    <property type="term" value="P:L-ascorbic acid biosynthetic process"/>
    <property type="evidence" value="ECO:0007669"/>
    <property type="project" value="TreeGrafter"/>
</dbReference>
<dbReference type="GO" id="GO:0005509">
    <property type="term" value="F:calcium ion binding"/>
    <property type="evidence" value="ECO:0007669"/>
    <property type="project" value="TreeGrafter"/>
</dbReference>
<comment type="similarity">
    <text evidence="1">Belongs to the SMP-30/CGR1 family.</text>
</comment>
<feature type="binding site" evidence="3">
    <location>
        <position position="154"/>
    </location>
    <ligand>
        <name>a divalent metal cation</name>
        <dbReference type="ChEBI" id="CHEBI:60240"/>
    </ligand>
</feature>
<reference evidence="5 6" key="1">
    <citation type="submission" date="2013-09" db="EMBL/GenBank/DDBJ databases">
        <title>Whole genome sequencing of Halarchaeum acidiphilum strain MH1-52-1.</title>
        <authorList>
            <person name="Shimane Y."/>
            <person name="Minegishi H."/>
            <person name="Nishi S."/>
            <person name="Echigo A."/>
            <person name="Shuto A."/>
            <person name="Konishi M."/>
            <person name="Ito T."/>
            <person name="Ohkuma M."/>
            <person name="Ohta Y."/>
            <person name="Nagano Y."/>
            <person name="Tsubouchi T."/>
            <person name="Mori K."/>
            <person name="Usui K."/>
            <person name="Kamekura M."/>
            <person name="Usami R."/>
            <person name="Takaki Y."/>
            <person name="Hatada Y."/>
        </authorList>
    </citation>
    <scope>NUCLEOTIDE SEQUENCE [LARGE SCALE GENOMIC DNA]</scope>
    <source>
        <strain evidence="5 6">JCM 16109</strain>
    </source>
</reference>
<protein>
    <recommendedName>
        <fullName evidence="4">SMP-30/Gluconolactonase/LRE-like region domain-containing protein</fullName>
    </recommendedName>
</protein>
<dbReference type="Proteomes" id="UP000016986">
    <property type="component" value="Unassembled WGS sequence"/>
</dbReference>
<keyword evidence="3" id="KW-0479">Metal-binding</keyword>